<organism evidence="1 2">
    <name type="scientific">Fusarium acutatum</name>
    <dbReference type="NCBI Taxonomy" id="78861"/>
    <lineage>
        <taxon>Eukaryota</taxon>
        <taxon>Fungi</taxon>
        <taxon>Dikarya</taxon>
        <taxon>Ascomycota</taxon>
        <taxon>Pezizomycotina</taxon>
        <taxon>Sordariomycetes</taxon>
        <taxon>Hypocreomycetidae</taxon>
        <taxon>Hypocreales</taxon>
        <taxon>Nectriaceae</taxon>
        <taxon>Fusarium</taxon>
        <taxon>Fusarium fujikuroi species complex</taxon>
    </lineage>
</organism>
<accession>A0A8H4JWL4</accession>
<evidence type="ECO:0000313" key="1">
    <source>
        <dbReference type="EMBL" id="KAF4439062.1"/>
    </source>
</evidence>
<dbReference type="OrthoDB" id="2987506at2759"/>
<dbReference type="EMBL" id="JAADJF010000098">
    <property type="protein sequence ID" value="KAF4439062.1"/>
    <property type="molecule type" value="Genomic_DNA"/>
</dbReference>
<dbReference type="Proteomes" id="UP000536711">
    <property type="component" value="Unassembled WGS sequence"/>
</dbReference>
<reference evidence="1 2" key="1">
    <citation type="submission" date="2020-01" db="EMBL/GenBank/DDBJ databases">
        <title>Identification and distribution of gene clusters putatively required for synthesis of sphingolipid metabolism inhibitors in phylogenetically diverse species of the filamentous fungus Fusarium.</title>
        <authorList>
            <person name="Kim H.-S."/>
            <person name="Busman M."/>
            <person name="Brown D.W."/>
            <person name="Divon H."/>
            <person name="Uhlig S."/>
            <person name="Proctor R.H."/>
        </authorList>
    </citation>
    <scope>NUCLEOTIDE SEQUENCE [LARGE SCALE GENOMIC DNA]</scope>
    <source>
        <strain evidence="1 2">NRRL 13308</strain>
    </source>
</reference>
<protein>
    <submittedName>
        <fullName evidence="1">Uncharacterized protein</fullName>
    </submittedName>
</protein>
<keyword evidence="2" id="KW-1185">Reference proteome</keyword>
<gene>
    <name evidence="1" type="ORF">FACUT_4416</name>
</gene>
<name>A0A8H4JWL4_9HYPO</name>
<comment type="caution">
    <text evidence="1">The sequence shown here is derived from an EMBL/GenBank/DDBJ whole genome shotgun (WGS) entry which is preliminary data.</text>
</comment>
<sequence>MTNYSLLVRVQGQRALQQLSQQGSRLCLAFGVENGEPNVIASSSSLGPNIQMQWNDDYAIAASRSNFMQGAQAEASTDPESIKPGQTYTLNPDFTGSVNDGGPQGGFRFNNKAGNASPIIYRNMGFDRAPIYVGPRQVPTGASQDIKLNNKVTVWFQSEGQTGSMIDGIYAQTIEVDLSGRTSATVVFNDNFTWSQQ</sequence>
<evidence type="ECO:0000313" key="2">
    <source>
        <dbReference type="Proteomes" id="UP000536711"/>
    </source>
</evidence>
<proteinExistence type="predicted"/>
<dbReference type="AlphaFoldDB" id="A0A8H4JWL4"/>